<organism evidence="2 3">
    <name type="scientific">Linum trigynum</name>
    <dbReference type="NCBI Taxonomy" id="586398"/>
    <lineage>
        <taxon>Eukaryota</taxon>
        <taxon>Viridiplantae</taxon>
        <taxon>Streptophyta</taxon>
        <taxon>Embryophyta</taxon>
        <taxon>Tracheophyta</taxon>
        <taxon>Spermatophyta</taxon>
        <taxon>Magnoliopsida</taxon>
        <taxon>eudicotyledons</taxon>
        <taxon>Gunneridae</taxon>
        <taxon>Pentapetalae</taxon>
        <taxon>rosids</taxon>
        <taxon>fabids</taxon>
        <taxon>Malpighiales</taxon>
        <taxon>Linaceae</taxon>
        <taxon>Linum</taxon>
    </lineage>
</organism>
<dbReference type="EMBL" id="OZ034813">
    <property type="protein sequence ID" value="CAL1355765.1"/>
    <property type="molecule type" value="Genomic_DNA"/>
</dbReference>
<feature type="region of interest" description="Disordered" evidence="1">
    <location>
        <begin position="47"/>
        <end position="87"/>
    </location>
</feature>
<evidence type="ECO:0000256" key="1">
    <source>
        <dbReference type="SAM" id="MobiDB-lite"/>
    </source>
</evidence>
<dbReference type="AlphaFoldDB" id="A0AAV2CGV6"/>
<feature type="compositionally biased region" description="Basic and acidic residues" evidence="1">
    <location>
        <begin position="60"/>
        <end position="71"/>
    </location>
</feature>
<protein>
    <submittedName>
        <fullName evidence="2">Uncharacterized protein</fullName>
    </submittedName>
</protein>
<sequence>MDDDWLSSAEQRTENGGGPNDLLLSSADGPNNDQAVLCKRRRLALTIGTEKGGGPNNGRQPEKLGRREADRAVGTTGGESRGRRMGF</sequence>
<reference evidence="2 3" key="1">
    <citation type="submission" date="2024-04" db="EMBL/GenBank/DDBJ databases">
        <authorList>
            <person name="Fracassetti M."/>
        </authorList>
    </citation>
    <scope>NUCLEOTIDE SEQUENCE [LARGE SCALE GENOMIC DNA]</scope>
</reference>
<accession>A0AAV2CGV6</accession>
<dbReference type="Proteomes" id="UP001497516">
    <property type="component" value="Chromosome 1"/>
</dbReference>
<feature type="region of interest" description="Disordered" evidence="1">
    <location>
        <begin position="1"/>
        <end position="33"/>
    </location>
</feature>
<gene>
    <name evidence="2" type="ORF">LTRI10_LOCUS3506</name>
</gene>
<evidence type="ECO:0000313" key="2">
    <source>
        <dbReference type="EMBL" id="CAL1355765.1"/>
    </source>
</evidence>
<proteinExistence type="predicted"/>
<keyword evidence="3" id="KW-1185">Reference proteome</keyword>
<name>A0AAV2CGV6_9ROSI</name>
<evidence type="ECO:0000313" key="3">
    <source>
        <dbReference type="Proteomes" id="UP001497516"/>
    </source>
</evidence>